<dbReference type="InterPro" id="IPR006311">
    <property type="entry name" value="TAT_signal"/>
</dbReference>
<dbReference type="EC" id="1.13.12.3" evidence="3"/>
<dbReference type="AlphaFoldDB" id="A0A5C4RNQ0"/>
<accession>A0A5C4RNQ0</accession>
<organism evidence="8 9">
    <name type="scientific">Arenimonas terrae</name>
    <dbReference type="NCBI Taxonomy" id="2546226"/>
    <lineage>
        <taxon>Bacteria</taxon>
        <taxon>Pseudomonadati</taxon>
        <taxon>Pseudomonadota</taxon>
        <taxon>Gammaproteobacteria</taxon>
        <taxon>Lysobacterales</taxon>
        <taxon>Lysobacteraceae</taxon>
        <taxon>Arenimonas</taxon>
    </lineage>
</organism>
<gene>
    <name evidence="8" type="ORF">E1B00_14265</name>
</gene>
<keyword evidence="9" id="KW-1185">Reference proteome</keyword>
<evidence type="ECO:0000313" key="8">
    <source>
        <dbReference type="EMBL" id="TNJ32873.1"/>
    </source>
</evidence>
<evidence type="ECO:0000256" key="6">
    <source>
        <dbReference type="ARBA" id="ARBA00047321"/>
    </source>
</evidence>
<dbReference type="PANTHER" id="PTHR10742:SF410">
    <property type="entry name" value="LYSINE-SPECIFIC HISTONE DEMETHYLASE 2"/>
    <property type="match status" value="1"/>
</dbReference>
<protein>
    <recommendedName>
        <fullName evidence="4">Tryptophan 2-monooxygenase</fullName>
        <ecNumber evidence="3">1.13.12.3</ecNumber>
    </recommendedName>
</protein>
<evidence type="ECO:0000256" key="3">
    <source>
        <dbReference type="ARBA" id="ARBA00012535"/>
    </source>
</evidence>
<dbReference type="Proteomes" id="UP000305760">
    <property type="component" value="Unassembled WGS sequence"/>
</dbReference>
<reference evidence="8 9" key="1">
    <citation type="submission" date="2019-03" db="EMBL/GenBank/DDBJ databases">
        <title>Arenimonas daejeonensis sp. nov., isolated from compost.</title>
        <authorList>
            <person name="Jeon C.O."/>
        </authorList>
    </citation>
    <scope>NUCLEOTIDE SEQUENCE [LARGE SCALE GENOMIC DNA]</scope>
    <source>
        <strain evidence="8 9">R29</strain>
    </source>
</reference>
<evidence type="ECO:0000256" key="4">
    <source>
        <dbReference type="ARBA" id="ARBA00017871"/>
    </source>
</evidence>
<proteinExistence type="inferred from homology"/>
<dbReference type="Gene3D" id="1.10.405.10">
    <property type="entry name" value="Guanine Nucleotide Dissociation Inhibitor, domain 1"/>
    <property type="match status" value="1"/>
</dbReference>
<evidence type="ECO:0000256" key="1">
    <source>
        <dbReference type="ARBA" id="ARBA00004814"/>
    </source>
</evidence>
<feature type="domain" description="Amine oxidase" evidence="7">
    <location>
        <begin position="94"/>
        <end position="540"/>
    </location>
</feature>
<comment type="similarity">
    <text evidence="2">Belongs to the tryptophan 2-monooxygenase family.</text>
</comment>
<dbReference type="GO" id="GO:0009851">
    <property type="term" value="P:auxin biosynthetic process"/>
    <property type="evidence" value="ECO:0007669"/>
    <property type="project" value="UniProtKB-KW"/>
</dbReference>
<dbReference type="InterPro" id="IPR002937">
    <property type="entry name" value="Amino_oxidase"/>
</dbReference>
<dbReference type="InterPro" id="IPR036188">
    <property type="entry name" value="FAD/NAD-bd_sf"/>
</dbReference>
<comment type="catalytic activity">
    <reaction evidence="6">
        <text>L-tryptophan + O2 = indole-3-acetamide + CO2 + H2O</text>
        <dbReference type="Rhea" id="RHEA:16165"/>
        <dbReference type="ChEBI" id="CHEBI:15377"/>
        <dbReference type="ChEBI" id="CHEBI:15379"/>
        <dbReference type="ChEBI" id="CHEBI:16031"/>
        <dbReference type="ChEBI" id="CHEBI:16526"/>
        <dbReference type="ChEBI" id="CHEBI:57912"/>
        <dbReference type="EC" id="1.13.12.3"/>
    </reaction>
</comment>
<evidence type="ECO:0000256" key="2">
    <source>
        <dbReference type="ARBA" id="ARBA00005833"/>
    </source>
</evidence>
<sequence>MSRSDMMARLLRLARLAERSERTGESAHEAIGQDEPGDLGRRDFAKTLAAATAAAATWSVAPGAMAAAAGTGGMDRRTIGPRIAGNVAVVGAGLAGLSCSYELARHGINARVFEGSDRVGGRCSSLRGVFPGQVVEQGGEFFTGAHHTMVGYARQFGLELERYSQLAGDNYYYFGGQRYTEAQVIEEYKAFANSMREDLRTLSHPTADSYTENDALFDFMSLDDYLGLHGASPLLRGLIGSAYRAEYGAGIDELSAITFLRFAQSDKRSKLSPFGVHSGAMLRVADGNDRITSALADRLPTPVSLGHRLVAVRKLSNGKLRLAFETGGRSIQRDYDAVVLTLPFSVLRDVDLHPSLELPDWKLRSIANASMGDHSKLLVGFNQPVWQSAAHGLTGTGFSDRNLMGSTWAANPSRSGPGQAVLASYVGGTQARGMTAATTQADANSFLGNLEQVLPGAKAAAARDSSGNLLARTANWSSNPWSRGSQSCNRPGYFTNVAQTEGKAVGNLLFAGEHTSSFYEWQGFMEGAALSGLRTAGEVLELARA</sequence>
<comment type="caution">
    <text evidence="8">The sequence shown here is derived from an EMBL/GenBank/DDBJ whole genome shotgun (WGS) entry which is preliminary data.</text>
</comment>
<dbReference type="SUPFAM" id="SSF54373">
    <property type="entry name" value="FAD-linked reductases, C-terminal domain"/>
    <property type="match status" value="1"/>
</dbReference>
<comment type="pathway">
    <text evidence="1">Plant hormone metabolism; auxin biosynthesis.</text>
</comment>
<dbReference type="PANTHER" id="PTHR10742">
    <property type="entry name" value="FLAVIN MONOAMINE OXIDASE"/>
    <property type="match status" value="1"/>
</dbReference>
<dbReference type="EMBL" id="SMDR01000004">
    <property type="protein sequence ID" value="TNJ32873.1"/>
    <property type="molecule type" value="Genomic_DNA"/>
</dbReference>
<evidence type="ECO:0000259" key="7">
    <source>
        <dbReference type="Pfam" id="PF01593"/>
    </source>
</evidence>
<dbReference type="Pfam" id="PF01593">
    <property type="entry name" value="Amino_oxidase"/>
    <property type="match status" value="1"/>
</dbReference>
<dbReference type="RefSeq" id="WP_139449961.1">
    <property type="nucleotide sequence ID" value="NZ_SMDR01000004.1"/>
</dbReference>
<dbReference type="InterPro" id="IPR050281">
    <property type="entry name" value="Flavin_monoamine_oxidase"/>
</dbReference>
<dbReference type="SUPFAM" id="SSF51905">
    <property type="entry name" value="FAD/NAD(P)-binding domain"/>
    <property type="match status" value="1"/>
</dbReference>
<dbReference type="Gene3D" id="3.50.50.60">
    <property type="entry name" value="FAD/NAD(P)-binding domain"/>
    <property type="match status" value="1"/>
</dbReference>
<dbReference type="Gene3D" id="3.90.660.10">
    <property type="match status" value="1"/>
</dbReference>
<dbReference type="OrthoDB" id="8845488at2"/>
<keyword evidence="5" id="KW-0073">Auxin biosynthesis</keyword>
<evidence type="ECO:0000313" key="9">
    <source>
        <dbReference type="Proteomes" id="UP000305760"/>
    </source>
</evidence>
<evidence type="ECO:0000256" key="5">
    <source>
        <dbReference type="ARBA" id="ARBA00023070"/>
    </source>
</evidence>
<name>A0A5C4RNQ0_9GAMM</name>
<dbReference type="GO" id="GO:0050361">
    <property type="term" value="F:tryptophan 2-monooxygenase activity"/>
    <property type="evidence" value="ECO:0007669"/>
    <property type="project" value="UniProtKB-EC"/>
</dbReference>
<dbReference type="PRINTS" id="PR00419">
    <property type="entry name" value="ADXRDTASE"/>
</dbReference>
<dbReference type="PROSITE" id="PS51318">
    <property type="entry name" value="TAT"/>
    <property type="match status" value="1"/>
</dbReference>